<feature type="transmembrane region" description="Helical" evidence="1">
    <location>
        <begin position="49"/>
        <end position="77"/>
    </location>
</feature>
<dbReference type="Pfam" id="PF07786">
    <property type="entry name" value="HGSNAT_cat"/>
    <property type="match status" value="1"/>
</dbReference>
<keyword evidence="4" id="KW-1185">Reference proteome</keyword>
<dbReference type="EMBL" id="MQUA01000013">
    <property type="protein sequence ID" value="PQB06729.1"/>
    <property type="molecule type" value="Genomic_DNA"/>
</dbReference>
<name>A0A2S7KVQ9_9FLAO</name>
<evidence type="ECO:0000256" key="1">
    <source>
        <dbReference type="SAM" id="Phobius"/>
    </source>
</evidence>
<feature type="transmembrane region" description="Helical" evidence="1">
    <location>
        <begin position="191"/>
        <end position="208"/>
    </location>
</feature>
<evidence type="ECO:0000313" key="3">
    <source>
        <dbReference type="EMBL" id="PQB06729.1"/>
    </source>
</evidence>
<feature type="transmembrane region" description="Helical" evidence="1">
    <location>
        <begin position="306"/>
        <end position="329"/>
    </location>
</feature>
<dbReference type="AlphaFoldDB" id="A0A2S7KVQ9"/>
<organism evidence="3 4">
    <name type="scientific">Polaribacter filamentus</name>
    <dbReference type="NCBI Taxonomy" id="53483"/>
    <lineage>
        <taxon>Bacteria</taxon>
        <taxon>Pseudomonadati</taxon>
        <taxon>Bacteroidota</taxon>
        <taxon>Flavobacteriia</taxon>
        <taxon>Flavobacteriales</taxon>
        <taxon>Flavobacteriaceae</taxon>
    </lineage>
</organism>
<sequence length="390" mass="45361">MEKIAIQRIQSLDLLKGIVMVIMALDHTRDYFHYDAFFYKSSDPLQTDAFIYFTRWITHFCAPAFCLLAGVSAYLVGMRKSKKELSIFLLKRGIWLVLVEVVIVNFGWFFNIHFGSIPLGIIWSLGISMLFLAAMIHLPFKSILWCSLLIIFGHNLLDNIHFEDNLLWAILHEQSRFTILGGRKLLTAYPIIPWVGVMSLGYYFGSFYQKTIEPIKRQKLFTLIGIGAIVLFVVVRGINSYGNPNHWQSYDTILQTLFSFFNPRKYPPSLTFLLMTLGITFLFLGNSEKLKGRLVNIFRVFGKVPFFYYILHIYLIHLSAMLLAQLTGFGWKVMLLKRWVTGVPELDGYGLHLSWVYVVWIGIVISLYPLCKRFGQYKLDHKEKWWLGYL</sequence>
<feature type="transmembrane region" description="Helical" evidence="1">
    <location>
        <begin position="89"/>
        <end position="110"/>
    </location>
</feature>
<proteinExistence type="predicted"/>
<dbReference type="OrthoDB" id="508112at2"/>
<feature type="transmembrane region" description="Helical" evidence="1">
    <location>
        <begin position="220"/>
        <end position="238"/>
    </location>
</feature>
<keyword evidence="1" id="KW-0812">Transmembrane</keyword>
<gene>
    <name evidence="3" type="ORF">BST83_05845</name>
</gene>
<reference evidence="3 4" key="1">
    <citation type="submission" date="2016-11" db="EMBL/GenBank/DDBJ databases">
        <title>Trade-off between light-utilization and light-protection in marine flavobacteria.</title>
        <authorList>
            <person name="Kumagai Y."/>
        </authorList>
    </citation>
    <scope>NUCLEOTIDE SEQUENCE [LARGE SCALE GENOMIC DNA]</scope>
    <source>
        <strain evidence="3 4">ATCC 700397</strain>
    </source>
</reference>
<dbReference type="Proteomes" id="UP000239522">
    <property type="component" value="Unassembled WGS sequence"/>
</dbReference>
<feature type="transmembrane region" description="Helical" evidence="1">
    <location>
        <begin position="116"/>
        <end position="136"/>
    </location>
</feature>
<protein>
    <recommendedName>
        <fullName evidence="2">Heparan-alpha-glucosaminide N-acetyltransferase catalytic domain-containing protein</fullName>
    </recommendedName>
</protein>
<dbReference type="PANTHER" id="PTHR40407">
    <property type="entry name" value="MEMBRANE PROTEIN-LIKE PROTEIN"/>
    <property type="match status" value="1"/>
</dbReference>
<dbReference type="PANTHER" id="PTHR40407:SF1">
    <property type="entry name" value="HEPARAN-ALPHA-GLUCOSAMINIDE N-ACETYLTRANSFERASE CATALYTIC DOMAIN-CONTAINING PROTEIN"/>
    <property type="match status" value="1"/>
</dbReference>
<dbReference type="InterPro" id="IPR012429">
    <property type="entry name" value="HGSNAT_cat"/>
</dbReference>
<comment type="caution">
    <text evidence="3">The sequence shown here is derived from an EMBL/GenBank/DDBJ whole genome shotgun (WGS) entry which is preliminary data.</text>
</comment>
<dbReference type="RefSeq" id="WP_104808978.1">
    <property type="nucleotide sequence ID" value="NZ_MQUA01000013.1"/>
</dbReference>
<evidence type="ECO:0000313" key="4">
    <source>
        <dbReference type="Proteomes" id="UP000239522"/>
    </source>
</evidence>
<keyword evidence="1" id="KW-0472">Membrane</keyword>
<feature type="transmembrane region" description="Helical" evidence="1">
    <location>
        <begin position="266"/>
        <end position="285"/>
    </location>
</feature>
<feature type="transmembrane region" description="Helical" evidence="1">
    <location>
        <begin position="349"/>
        <end position="371"/>
    </location>
</feature>
<accession>A0A2S7KVQ9</accession>
<feature type="domain" description="Heparan-alpha-glucosaminide N-acetyltransferase catalytic" evidence="2">
    <location>
        <begin position="8"/>
        <end position="211"/>
    </location>
</feature>
<evidence type="ECO:0000259" key="2">
    <source>
        <dbReference type="Pfam" id="PF07786"/>
    </source>
</evidence>
<keyword evidence="1" id="KW-1133">Transmembrane helix</keyword>